<evidence type="ECO:0000313" key="2">
    <source>
        <dbReference type="Proteomes" id="UP000094844"/>
    </source>
</evidence>
<accession>A0A1C6YYC7</accession>
<evidence type="ECO:0000313" key="1">
    <source>
        <dbReference type="EMBL" id="SCM51883.1"/>
    </source>
</evidence>
<protein>
    <submittedName>
        <fullName evidence="1">Uncharacterized protein</fullName>
    </submittedName>
</protein>
<dbReference type="AlphaFoldDB" id="A0A1C6YYC7"/>
<proteinExistence type="predicted"/>
<gene>
    <name evidence="1" type="ORF">BN1044_01353</name>
</gene>
<sequence>MLNKWNRLHDNANGLDSDKGLLCGVTRLSASSDKSRMCGSGYTAENAKFE</sequence>
<name>A0A1C6YYC7_HAFAL</name>
<dbReference type="EMBL" id="FMIQ01000026">
    <property type="protein sequence ID" value="SCM51883.1"/>
    <property type="molecule type" value="Genomic_DNA"/>
</dbReference>
<dbReference type="Proteomes" id="UP000094844">
    <property type="component" value="Unassembled WGS sequence"/>
</dbReference>
<organism evidence="1 2">
    <name type="scientific">Hafnia alvei</name>
    <dbReference type="NCBI Taxonomy" id="569"/>
    <lineage>
        <taxon>Bacteria</taxon>
        <taxon>Pseudomonadati</taxon>
        <taxon>Pseudomonadota</taxon>
        <taxon>Gammaproteobacteria</taxon>
        <taxon>Enterobacterales</taxon>
        <taxon>Hafniaceae</taxon>
        <taxon>Hafnia</taxon>
    </lineage>
</organism>
<reference evidence="1 2" key="1">
    <citation type="submission" date="2016-09" db="EMBL/GenBank/DDBJ databases">
        <authorList>
            <person name="Capua I."/>
            <person name="De Benedictis P."/>
            <person name="Joannis T."/>
            <person name="Lombin L.H."/>
            <person name="Cattoli G."/>
        </authorList>
    </citation>
    <scope>NUCLEOTIDE SEQUENCE [LARGE SCALE GENOMIC DNA]</scope>
    <source>
        <strain evidence="1 2">GB001</strain>
    </source>
</reference>